<evidence type="ECO:0000256" key="3">
    <source>
        <dbReference type="ARBA" id="ARBA00022448"/>
    </source>
</evidence>
<dbReference type="Proteomes" id="UP000076586">
    <property type="component" value="Unassembled WGS sequence"/>
</dbReference>
<keyword evidence="4" id="KW-1003">Cell membrane</keyword>
<comment type="caution">
    <text evidence="12">The sequence shown here is derived from an EMBL/GenBank/DDBJ whole genome shotgun (WGS) entry which is preliminary data.</text>
</comment>
<keyword evidence="7" id="KW-0653">Protein transport</keyword>
<dbReference type="AlphaFoldDB" id="A0A161LVB7"/>
<dbReference type="GO" id="GO:0015031">
    <property type="term" value="P:protein transport"/>
    <property type="evidence" value="ECO:0007669"/>
    <property type="project" value="UniProtKB-KW"/>
</dbReference>
<dbReference type="GO" id="GO:0015891">
    <property type="term" value="P:siderophore transport"/>
    <property type="evidence" value="ECO:0007669"/>
    <property type="project" value="InterPro"/>
</dbReference>
<evidence type="ECO:0000256" key="9">
    <source>
        <dbReference type="ARBA" id="ARBA00023136"/>
    </source>
</evidence>
<name>A0A161LVB7_9BACT</name>
<keyword evidence="6 10" id="KW-0812">Transmembrane</keyword>
<keyword evidence="5" id="KW-0997">Cell inner membrane</keyword>
<evidence type="ECO:0000256" key="1">
    <source>
        <dbReference type="ARBA" id="ARBA00004383"/>
    </source>
</evidence>
<dbReference type="GO" id="GO:0055085">
    <property type="term" value="P:transmembrane transport"/>
    <property type="evidence" value="ECO:0007669"/>
    <property type="project" value="InterPro"/>
</dbReference>
<keyword evidence="3" id="KW-0813">Transport</keyword>
<dbReference type="InterPro" id="IPR051045">
    <property type="entry name" value="TonB-dependent_transducer"/>
</dbReference>
<dbReference type="SUPFAM" id="SSF74653">
    <property type="entry name" value="TolA/TonB C-terminal domain"/>
    <property type="match status" value="1"/>
</dbReference>
<organism evidence="12 13">
    <name type="scientific">Paludibacter jiangxiensis</name>
    <dbReference type="NCBI Taxonomy" id="681398"/>
    <lineage>
        <taxon>Bacteria</taxon>
        <taxon>Pseudomonadati</taxon>
        <taxon>Bacteroidota</taxon>
        <taxon>Bacteroidia</taxon>
        <taxon>Bacteroidales</taxon>
        <taxon>Paludibacteraceae</taxon>
        <taxon>Paludibacter</taxon>
    </lineage>
</organism>
<dbReference type="PANTHER" id="PTHR33446:SF2">
    <property type="entry name" value="PROTEIN TONB"/>
    <property type="match status" value="1"/>
</dbReference>
<dbReference type="RefSeq" id="WP_236714391.1">
    <property type="nucleotide sequence ID" value="NZ_BDCR01000003.1"/>
</dbReference>
<dbReference type="STRING" id="681398.PJIAN_3484"/>
<evidence type="ECO:0000256" key="4">
    <source>
        <dbReference type="ARBA" id="ARBA00022475"/>
    </source>
</evidence>
<dbReference type="GO" id="GO:0031992">
    <property type="term" value="F:energy transducer activity"/>
    <property type="evidence" value="ECO:0007669"/>
    <property type="project" value="InterPro"/>
</dbReference>
<evidence type="ECO:0000256" key="8">
    <source>
        <dbReference type="ARBA" id="ARBA00022989"/>
    </source>
</evidence>
<protein>
    <submittedName>
        <fullName evidence="12">Protein TonB</fullName>
    </submittedName>
</protein>
<dbReference type="Pfam" id="PF03544">
    <property type="entry name" value="TonB_C"/>
    <property type="match status" value="1"/>
</dbReference>
<dbReference type="PRINTS" id="PR01374">
    <property type="entry name" value="TONBPROTEIN"/>
</dbReference>
<dbReference type="NCBIfam" id="TIGR01352">
    <property type="entry name" value="tonB_Cterm"/>
    <property type="match status" value="1"/>
</dbReference>
<evidence type="ECO:0000256" key="5">
    <source>
        <dbReference type="ARBA" id="ARBA00022519"/>
    </source>
</evidence>
<feature type="transmembrane region" description="Helical" evidence="10">
    <location>
        <begin position="37"/>
        <end position="58"/>
    </location>
</feature>
<dbReference type="InterPro" id="IPR006260">
    <property type="entry name" value="TonB/TolA_C"/>
</dbReference>
<evidence type="ECO:0000256" key="2">
    <source>
        <dbReference type="ARBA" id="ARBA00006555"/>
    </source>
</evidence>
<keyword evidence="9 10" id="KW-0472">Membrane</keyword>
<gene>
    <name evidence="12" type="ORF">PJIAN_3484</name>
</gene>
<dbReference type="PROSITE" id="PS52015">
    <property type="entry name" value="TONB_CTD"/>
    <property type="match status" value="1"/>
</dbReference>
<evidence type="ECO:0000256" key="7">
    <source>
        <dbReference type="ARBA" id="ARBA00022927"/>
    </source>
</evidence>
<dbReference type="EMBL" id="BDCR01000003">
    <property type="protein sequence ID" value="GAT63169.1"/>
    <property type="molecule type" value="Genomic_DNA"/>
</dbReference>
<proteinExistence type="inferred from homology"/>
<comment type="subcellular location">
    <subcellularLocation>
        <location evidence="1">Cell inner membrane</location>
        <topology evidence="1">Single-pass membrane protein</topology>
        <orientation evidence="1">Periplasmic side</orientation>
    </subcellularLocation>
</comment>
<comment type="similarity">
    <text evidence="2">Belongs to the TonB family.</text>
</comment>
<dbReference type="PANTHER" id="PTHR33446">
    <property type="entry name" value="PROTEIN TONB-RELATED"/>
    <property type="match status" value="1"/>
</dbReference>
<evidence type="ECO:0000313" key="13">
    <source>
        <dbReference type="Proteomes" id="UP000076586"/>
    </source>
</evidence>
<dbReference type="Gene3D" id="3.30.1150.10">
    <property type="match status" value="1"/>
</dbReference>
<reference evidence="13" key="1">
    <citation type="submission" date="2016-04" db="EMBL/GenBank/DDBJ databases">
        <title>Draft genome sequence of Paludibacter jiangxiensis strain NM7.</title>
        <authorList>
            <person name="Qiu Y."/>
            <person name="Matsuura N."/>
            <person name="Ohashi A."/>
            <person name="Tourlousse M.D."/>
            <person name="Sekiguchi Y."/>
        </authorList>
    </citation>
    <scope>NUCLEOTIDE SEQUENCE [LARGE SCALE GENOMIC DNA]</scope>
    <source>
        <strain evidence="13">NM7</strain>
    </source>
</reference>
<evidence type="ECO:0000313" key="12">
    <source>
        <dbReference type="EMBL" id="GAT63169.1"/>
    </source>
</evidence>
<accession>A0A161LVB7</accession>
<reference evidence="13" key="2">
    <citation type="journal article" date="2017" name="Genome Announc.">
        <title>Draft genome sequence of Paludibacter jiangxiensis NM7(T), a propionate-producing fermentative bacterium.</title>
        <authorList>
            <person name="Qiu Y.-L."/>
            <person name="Tourlousse D.M."/>
            <person name="Matsuura N."/>
            <person name="Ohashi A."/>
            <person name="Sekiguchi Y."/>
        </authorList>
    </citation>
    <scope>NUCLEOTIDE SEQUENCE [LARGE SCALE GENOMIC DNA]</scope>
    <source>
        <strain evidence="13">NM7</strain>
    </source>
</reference>
<dbReference type="GO" id="GO:0098797">
    <property type="term" value="C:plasma membrane protein complex"/>
    <property type="evidence" value="ECO:0007669"/>
    <property type="project" value="TreeGrafter"/>
</dbReference>
<keyword evidence="13" id="KW-1185">Reference proteome</keyword>
<evidence type="ECO:0000256" key="10">
    <source>
        <dbReference type="SAM" id="Phobius"/>
    </source>
</evidence>
<dbReference type="GO" id="GO:0030288">
    <property type="term" value="C:outer membrane-bounded periplasmic space"/>
    <property type="evidence" value="ECO:0007669"/>
    <property type="project" value="InterPro"/>
</dbReference>
<dbReference type="InterPro" id="IPR037682">
    <property type="entry name" value="TonB_C"/>
</dbReference>
<sequence>MAMTNEKQYIESLEEMVFKNRNKEYGSYQLRKKYKKYVLISLAIGLFLLGAVIAYPLIKSFLDKENIGKKVQVETSVEITNQKDAPPPPPPPPPAEKIVEQVKFVAPKVTTDTTQVTKDFGKQVIMVETGGPPPVVEAPKVEPVVEVKQAPEEVFTIVEEMPAFPDGDVASYLAKNIKYPVVAQENGIQGRVICQFVVNKDGSIVDVQVVRGVDPSLDKEAVRVIQSMPRWTPGKQRNQPVRVKYTLPVNFKLQ</sequence>
<evidence type="ECO:0000259" key="11">
    <source>
        <dbReference type="PROSITE" id="PS52015"/>
    </source>
</evidence>
<dbReference type="InterPro" id="IPR003538">
    <property type="entry name" value="TonB"/>
</dbReference>
<feature type="domain" description="TonB C-terminal" evidence="11">
    <location>
        <begin position="164"/>
        <end position="254"/>
    </location>
</feature>
<evidence type="ECO:0000256" key="6">
    <source>
        <dbReference type="ARBA" id="ARBA00022692"/>
    </source>
</evidence>
<keyword evidence="8 10" id="KW-1133">Transmembrane helix</keyword>
<dbReference type="FunFam" id="3.30.1150.10:FF:000002">
    <property type="entry name" value="Energy transducer TonB"/>
    <property type="match status" value="1"/>
</dbReference>